<evidence type="ECO:0000256" key="4">
    <source>
        <dbReference type="ARBA" id="ARBA00024346"/>
    </source>
</evidence>
<dbReference type="RefSeq" id="WP_100139321.1">
    <property type="nucleotide sequence ID" value="NZ_MEIP01000023.1"/>
</dbReference>
<evidence type="ECO:0000256" key="5">
    <source>
        <dbReference type="ARBA" id="ARBA00024416"/>
    </source>
</evidence>
<dbReference type="PIRSF" id="PIRSF015557">
    <property type="entry name" value="UCP015557"/>
    <property type="match status" value="1"/>
</dbReference>
<evidence type="ECO:0000313" key="8">
    <source>
        <dbReference type="EMBL" id="PIT43966.1"/>
    </source>
</evidence>
<dbReference type="AlphaFoldDB" id="A0A2N9XEW8"/>
<dbReference type="EMBL" id="MEIP01000025">
    <property type="protein sequence ID" value="PIT45456.1"/>
    <property type="molecule type" value="Genomic_DNA"/>
</dbReference>
<protein>
    <recommendedName>
        <fullName evidence="5">Protein-arginine rhamnosyltransferase</fullName>
    </recommendedName>
    <alternativeName>
        <fullName evidence="6">EF-P arginine rhamnosyltransferase</fullName>
    </alternativeName>
</protein>
<dbReference type="InterPro" id="IPR016633">
    <property type="entry name" value="EarP"/>
</dbReference>
<comment type="catalytic activity">
    <reaction evidence="7">
        <text>dTDP-beta-L-rhamnose + L-arginyl-[protein] = N(omega)-(alpha-L-rhamnosyl)-L-arginyl-[protein] + dTDP + H(+)</text>
        <dbReference type="Rhea" id="RHEA:66692"/>
        <dbReference type="Rhea" id="RHEA-COMP:10532"/>
        <dbReference type="Rhea" id="RHEA-COMP:17096"/>
        <dbReference type="ChEBI" id="CHEBI:15378"/>
        <dbReference type="ChEBI" id="CHEBI:29965"/>
        <dbReference type="ChEBI" id="CHEBI:57510"/>
        <dbReference type="ChEBI" id="CHEBI:58369"/>
        <dbReference type="ChEBI" id="CHEBI:167445"/>
    </reaction>
    <physiologicalReaction direction="left-to-right" evidence="7">
        <dbReference type="Rhea" id="RHEA:66693"/>
    </physiologicalReaction>
</comment>
<dbReference type="Proteomes" id="UP000229970">
    <property type="component" value="Unassembled WGS sequence"/>
</dbReference>
<evidence type="ECO:0000256" key="7">
    <source>
        <dbReference type="ARBA" id="ARBA00048472"/>
    </source>
</evidence>
<evidence type="ECO:0000313" key="10">
    <source>
        <dbReference type="EMBL" id="PIT46156.1"/>
    </source>
</evidence>
<accession>A0A2N9XEW8</accession>
<evidence type="ECO:0000256" key="1">
    <source>
        <dbReference type="ARBA" id="ARBA00022676"/>
    </source>
</evidence>
<keyword evidence="1" id="KW-0328">Glycosyltransferase</keyword>
<dbReference type="NCBIfam" id="TIGR03837">
    <property type="entry name" value="efp_Arg_rhamno"/>
    <property type="match status" value="1"/>
</dbReference>
<gene>
    <name evidence="10" type="ORF">BHC46_08110</name>
    <name evidence="9" type="ORF">BHC46_10180</name>
    <name evidence="8" type="ORF">BHC46_11955</name>
</gene>
<evidence type="ECO:0000256" key="3">
    <source>
        <dbReference type="ARBA" id="ARBA00024303"/>
    </source>
</evidence>
<dbReference type="EMBL" id="MEIP01000029">
    <property type="protein sequence ID" value="PIT43966.1"/>
    <property type="molecule type" value="Genomic_DNA"/>
</dbReference>
<dbReference type="Pfam" id="PF10093">
    <property type="entry name" value="EarP"/>
    <property type="match status" value="1"/>
</dbReference>
<keyword evidence="2" id="KW-0808">Transferase</keyword>
<proteinExistence type="inferred from homology"/>
<dbReference type="EMBL" id="MEIP01000023">
    <property type="protein sequence ID" value="PIT46156.1"/>
    <property type="molecule type" value="Genomic_DNA"/>
</dbReference>
<comment type="function">
    <text evidence="3">Protein-arginine rhamnosyltransferase that catalyzes the transfer of a single rhamnose to elongation factor P (EF-P) on 'Lys-32', a modification required for EF-P-dependent rescue of polyproline stalled ribosomes.</text>
</comment>
<evidence type="ECO:0000313" key="11">
    <source>
        <dbReference type="Proteomes" id="UP000229970"/>
    </source>
</evidence>
<comment type="caution">
    <text evidence="10">The sequence shown here is derived from an EMBL/GenBank/DDBJ whole genome shotgun (WGS) entry which is preliminary data.</text>
</comment>
<dbReference type="GO" id="GO:0106361">
    <property type="term" value="F:protein-arginine rhamnosyltransferase activity"/>
    <property type="evidence" value="ECO:0007669"/>
    <property type="project" value="InterPro"/>
</dbReference>
<name>A0A2N9XEW8_9NEIS</name>
<reference evidence="10 11" key="1">
    <citation type="journal article" date="2017" name="MBio">
        <title>Type VI secretion-mediated competition in the bee gut microbiome.</title>
        <authorList>
            <person name="Steele M.I."/>
            <person name="Kwong W.K."/>
            <person name="Powell J.E."/>
            <person name="Whiteley M."/>
            <person name="Moran N.A."/>
        </authorList>
    </citation>
    <scope>NUCLEOTIDE SEQUENCE [LARGE SCALE GENOMIC DNA]</scope>
    <source>
        <strain evidence="10 11">Ruf1-X</strain>
    </source>
</reference>
<comment type="similarity">
    <text evidence="4">Belongs to the glycosyltransferase 104 family.</text>
</comment>
<organism evidence="10 11">
    <name type="scientific">Snodgrassella alvi</name>
    <dbReference type="NCBI Taxonomy" id="1196083"/>
    <lineage>
        <taxon>Bacteria</taxon>
        <taxon>Pseudomonadati</taxon>
        <taxon>Pseudomonadota</taxon>
        <taxon>Betaproteobacteria</taxon>
        <taxon>Neisseriales</taxon>
        <taxon>Neisseriaceae</taxon>
        <taxon>Snodgrassella</taxon>
    </lineage>
</organism>
<evidence type="ECO:0000313" key="9">
    <source>
        <dbReference type="EMBL" id="PIT45456.1"/>
    </source>
</evidence>
<evidence type="ECO:0000256" key="2">
    <source>
        <dbReference type="ARBA" id="ARBA00022679"/>
    </source>
</evidence>
<evidence type="ECO:0000256" key="6">
    <source>
        <dbReference type="ARBA" id="ARBA00030025"/>
    </source>
</evidence>
<sequence>MQSLNSPVCAPPADFATEAWVFIRVIDNFGDVGVGWRLSCLLAEFLCLRVRLWIDDVGALDRLVPERAVYQAQIVVEVWQDDEAVVQRQLADVTDPVLVIETFGCDLPPAVLARMAEYRPLWLNWEYLTAEDWAVDLHAMPSLQANGLAKYFWFMGIDAASGGLLREADYVAERAAFLQQPGLQQAFRQRYGLPLRHNGRLWLVFAYAAVCWPQWMLMWQQADTPITLWLAGGQVIDSLRAAQVIAPDALQQDGDVLVLDKLTLVRIPFVPQAAFDRLLWLADAAIVRGEDSFVRALWAGLPFFWHIYQQDDEVHIHKLHAFWNRATAGWPVGLREAFMALSDDLNGTGSLDGSGRVRAWQNLCASWQIWVKLAAVWSEMLHAQDSALEKLARFSHLPLK</sequence>